<feature type="domain" description="Protein kinase" evidence="24">
    <location>
        <begin position="829"/>
        <end position="1112"/>
    </location>
</feature>
<keyword evidence="6" id="KW-0723">Serine/threonine-protein kinase</keyword>
<keyword evidence="8" id="KW-0433">Leucine-rich repeat</keyword>
<keyword evidence="5" id="KW-1003">Cell membrane</keyword>
<evidence type="ECO:0000256" key="16">
    <source>
        <dbReference type="ARBA" id="ARBA00022989"/>
    </source>
</evidence>
<sequence length="1120" mass="122547">MLSMIHYCVCYIFMMMMANYLTAGALAIAHTNFSTDQSALLALKAHIISDPQNILTANWSSASNSDICIWVGVTCGARHHRVTALNLSYMGLAGVIPPHLGNLSFLVELGLENNSFHGPLPQELSRLRRLKTINFGNNNFMGTIPSWFGSFPKLQTFKLLGNGFSGFIPAAIFNLSALEIIDLSSNQLSGSIPREIGNLTMVKSIRLDDNKFEELPKEIGSLGQLEELFVQDNALKGSAFVPTLNISSLITLALFGNNMSGSLPNNMCEHLPSVRGINLGQNQFDGLIPSKLWQCKELRLVSFEYNNFRGSIPKSLGNLTYLSRIYLYHNNLEGTIPDEISNLPQLEILGLMINNLNGVIPPKLFNLSTIRVISLSLNPLSGSLPANIGLNAPNLESLHVDGTNLMAGPLPNLSNASKLRVLDMGSNSFTGFLPSTLCSLKNLERLYLYLNSLTIDASAPQVESTLSCLFNLRKLTGLSLGGNPLNTTIPVFRGNLSTSLLDVDLSFSNIRGNIPVDIGNLSSLITLVLENNQLSGPIPTSIQNLQALYLKDNVLQGHIPHELCQLNNLALLDLGGNRLSGSIPSCLGNLSVALSSLWLGSNLLTSKIPSSFWQLKNMLHLNLSSNSLVGPLSEDIGKLKDVAYMDLSNNHFSGNIPGRIGGLQNMINLSLANNYLEGPIPSSFKTLLSLEFLDLSKNNLSGEIPKSLEALLYLKHLNLSFNKLQGEIPTGGPFRNFSADSFVSNGALCGAPRLHVPLCKNRTKVKPNWRKAKYIISGVIPVILLAAAALILILCKKRNVQVVRETASLHQVLWRRVSRLELVRATNGFQESNLLGTGGFGSVYRGTLSDGIDIAVKVFNLQLQGAFKSFDKECEMLSNIRHRNLIKIISCCDELDFKALILQLMPNGSLEKWLYSPNRSMNILQRLDIMKDVALALEYLHHGYSIPIVHCDVKPSNILLDEDMVAHVADFGIARLIGGGDSMTETMTLATVGYMAPEYGMEGRVSTKGDVYSFGIVLMETFTKRKPTDEMFVGEMDLKQWIADSLFPDAAIGEVVDADLLGAEEDGDFMSRRDCLLSVMRLALACSAALPGERINMKDAAITLTKIKTKYLKDCGRMNS</sequence>
<dbReference type="Pfam" id="PF08263">
    <property type="entry name" value="LRRNT_2"/>
    <property type="match status" value="1"/>
</dbReference>
<dbReference type="InterPro" id="IPR008271">
    <property type="entry name" value="Ser/Thr_kinase_AS"/>
</dbReference>
<dbReference type="PANTHER" id="PTHR27008:SF585">
    <property type="entry name" value="PROTEIN KINASE DOMAIN-CONTAINING PROTEIN"/>
    <property type="match status" value="1"/>
</dbReference>
<evidence type="ECO:0000256" key="8">
    <source>
        <dbReference type="ARBA" id="ARBA00022614"/>
    </source>
</evidence>
<dbReference type="InterPro" id="IPR051809">
    <property type="entry name" value="Plant_receptor-like_S/T_kinase"/>
</dbReference>
<reference evidence="25 26" key="1">
    <citation type="submission" date="2019-09" db="EMBL/GenBank/DDBJ databases">
        <authorList>
            <person name="Ou C."/>
        </authorList>
    </citation>
    <scope>NUCLEOTIDE SEQUENCE [LARGE SCALE GENOMIC DNA]</scope>
    <source>
        <strain evidence="25">S2</strain>
        <tissue evidence="25">Leaf</tissue>
    </source>
</reference>
<evidence type="ECO:0000256" key="21">
    <source>
        <dbReference type="ARBA" id="ARBA00048679"/>
    </source>
</evidence>
<dbReference type="InterPro" id="IPR011009">
    <property type="entry name" value="Kinase-like_dom_sf"/>
</dbReference>
<dbReference type="SMART" id="SM00365">
    <property type="entry name" value="LRR_SD22"/>
    <property type="match status" value="6"/>
</dbReference>
<comment type="catalytic activity">
    <reaction evidence="21">
        <text>L-seryl-[protein] + ATP = O-phospho-L-seryl-[protein] + ADP + H(+)</text>
        <dbReference type="Rhea" id="RHEA:17989"/>
        <dbReference type="Rhea" id="RHEA-COMP:9863"/>
        <dbReference type="Rhea" id="RHEA-COMP:11604"/>
        <dbReference type="ChEBI" id="CHEBI:15378"/>
        <dbReference type="ChEBI" id="CHEBI:29999"/>
        <dbReference type="ChEBI" id="CHEBI:30616"/>
        <dbReference type="ChEBI" id="CHEBI:83421"/>
        <dbReference type="ChEBI" id="CHEBI:456216"/>
        <dbReference type="EC" id="2.7.11.1"/>
    </reaction>
</comment>
<dbReference type="FunFam" id="3.30.200.20:FF:000661">
    <property type="entry name" value="Serine-threonine protein kinase plant-type"/>
    <property type="match status" value="1"/>
</dbReference>
<dbReference type="PANTHER" id="PTHR27008">
    <property type="entry name" value="OS04G0122200 PROTEIN"/>
    <property type="match status" value="1"/>
</dbReference>
<keyword evidence="26" id="KW-1185">Reference proteome</keyword>
<evidence type="ECO:0000313" key="26">
    <source>
        <dbReference type="Proteomes" id="UP000327157"/>
    </source>
</evidence>
<dbReference type="Pfam" id="PF13855">
    <property type="entry name" value="LRR_8"/>
    <property type="match status" value="1"/>
</dbReference>
<name>A0A5N5GKT3_9ROSA</name>
<dbReference type="InterPro" id="IPR013210">
    <property type="entry name" value="LRR_N_plant-typ"/>
</dbReference>
<keyword evidence="13 22" id="KW-0547">Nucleotide-binding</keyword>
<feature type="transmembrane region" description="Helical" evidence="23">
    <location>
        <begin position="7"/>
        <end position="29"/>
    </location>
</feature>
<evidence type="ECO:0000313" key="25">
    <source>
        <dbReference type="EMBL" id="KAB2615413.1"/>
    </source>
</evidence>
<evidence type="ECO:0000256" key="2">
    <source>
        <dbReference type="ARBA" id="ARBA00004479"/>
    </source>
</evidence>
<organism evidence="25 26">
    <name type="scientific">Pyrus ussuriensis x Pyrus communis</name>
    <dbReference type="NCBI Taxonomy" id="2448454"/>
    <lineage>
        <taxon>Eukaryota</taxon>
        <taxon>Viridiplantae</taxon>
        <taxon>Streptophyta</taxon>
        <taxon>Embryophyta</taxon>
        <taxon>Tracheophyta</taxon>
        <taxon>Spermatophyta</taxon>
        <taxon>Magnoliopsida</taxon>
        <taxon>eudicotyledons</taxon>
        <taxon>Gunneridae</taxon>
        <taxon>Pentapetalae</taxon>
        <taxon>rosids</taxon>
        <taxon>fabids</taxon>
        <taxon>Rosales</taxon>
        <taxon>Rosaceae</taxon>
        <taxon>Amygdaloideae</taxon>
        <taxon>Maleae</taxon>
        <taxon>Pyrus</taxon>
    </lineage>
</organism>
<evidence type="ECO:0000256" key="17">
    <source>
        <dbReference type="ARBA" id="ARBA00023136"/>
    </source>
</evidence>
<evidence type="ECO:0000256" key="14">
    <source>
        <dbReference type="ARBA" id="ARBA00022777"/>
    </source>
</evidence>
<accession>A0A5N5GKT3</accession>
<dbReference type="SUPFAM" id="SSF52058">
    <property type="entry name" value="L domain-like"/>
    <property type="match status" value="3"/>
</dbReference>
<keyword evidence="17 23" id="KW-0472">Membrane</keyword>
<dbReference type="FunFam" id="3.80.10.10:FF:000095">
    <property type="entry name" value="LRR receptor-like serine/threonine-protein kinase GSO1"/>
    <property type="match status" value="2"/>
</dbReference>
<dbReference type="EMBL" id="SMOL01000402">
    <property type="protein sequence ID" value="KAB2615413.1"/>
    <property type="molecule type" value="Genomic_DNA"/>
</dbReference>
<evidence type="ECO:0000256" key="5">
    <source>
        <dbReference type="ARBA" id="ARBA00022475"/>
    </source>
</evidence>
<dbReference type="InterPro" id="IPR001245">
    <property type="entry name" value="Ser-Thr/Tyr_kinase_cat_dom"/>
</dbReference>
<keyword evidence="7" id="KW-0597">Phosphoprotein</keyword>
<dbReference type="GO" id="GO:0005524">
    <property type="term" value="F:ATP binding"/>
    <property type="evidence" value="ECO:0007669"/>
    <property type="project" value="UniProtKB-UniRule"/>
</dbReference>
<dbReference type="Gene3D" id="3.30.200.20">
    <property type="entry name" value="Phosphorylase Kinase, domain 1"/>
    <property type="match status" value="1"/>
</dbReference>
<dbReference type="Pfam" id="PF07714">
    <property type="entry name" value="PK_Tyr_Ser-Thr"/>
    <property type="match status" value="1"/>
</dbReference>
<dbReference type="GO" id="GO:0004674">
    <property type="term" value="F:protein serine/threonine kinase activity"/>
    <property type="evidence" value="ECO:0007669"/>
    <property type="project" value="UniProtKB-KW"/>
</dbReference>
<feature type="transmembrane region" description="Helical" evidence="23">
    <location>
        <begin position="774"/>
        <end position="795"/>
    </location>
</feature>
<keyword evidence="18 25" id="KW-0675">Receptor</keyword>
<comment type="caution">
    <text evidence="25">The sequence shown here is derived from an EMBL/GenBank/DDBJ whole genome shotgun (WGS) entry which is preliminary data.</text>
</comment>
<keyword evidence="19" id="KW-0325">Glycoprotein</keyword>
<dbReference type="InterPro" id="IPR003591">
    <property type="entry name" value="Leu-rich_rpt_typical-subtyp"/>
</dbReference>
<keyword evidence="16 23" id="KW-1133">Transmembrane helix</keyword>
<evidence type="ECO:0000256" key="6">
    <source>
        <dbReference type="ARBA" id="ARBA00022527"/>
    </source>
</evidence>
<proteinExistence type="inferred from homology"/>
<dbReference type="OrthoDB" id="676979at2759"/>
<dbReference type="SMART" id="SM00369">
    <property type="entry name" value="LRR_TYP"/>
    <property type="match status" value="9"/>
</dbReference>
<dbReference type="FunFam" id="3.80.10.10:FF:000101">
    <property type="entry name" value="LRR receptor-like serine/threonine-protein kinase ERECTA"/>
    <property type="match status" value="1"/>
</dbReference>
<evidence type="ECO:0000256" key="10">
    <source>
        <dbReference type="ARBA" id="ARBA00022692"/>
    </source>
</evidence>
<evidence type="ECO:0000256" key="13">
    <source>
        <dbReference type="ARBA" id="ARBA00022741"/>
    </source>
</evidence>
<dbReference type="InterPro" id="IPR032675">
    <property type="entry name" value="LRR_dom_sf"/>
</dbReference>
<evidence type="ECO:0000256" key="3">
    <source>
        <dbReference type="ARBA" id="ARBA00008684"/>
    </source>
</evidence>
<keyword evidence="12" id="KW-0677">Repeat</keyword>
<dbReference type="PROSITE" id="PS00107">
    <property type="entry name" value="PROTEIN_KINASE_ATP"/>
    <property type="match status" value="1"/>
</dbReference>
<evidence type="ECO:0000256" key="15">
    <source>
        <dbReference type="ARBA" id="ARBA00022840"/>
    </source>
</evidence>
<evidence type="ECO:0000256" key="23">
    <source>
        <dbReference type="SAM" id="Phobius"/>
    </source>
</evidence>
<dbReference type="AlphaFoldDB" id="A0A5N5GKT3"/>
<dbReference type="FunFam" id="1.10.510.10:FF:000358">
    <property type="entry name" value="Putative leucine-rich repeat receptor-like serine/threonine-protein kinase"/>
    <property type="match status" value="1"/>
</dbReference>
<dbReference type="PROSITE" id="PS50011">
    <property type="entry name" value="PROTEIN_KINASE_DOM"/>
    <property type="match status" value="1"/>
</dbReference>
<evidence type="ECO:0000259" key="24">
    <source>
        <dbReference type="PROSITE" id="PS50011"/>
    </source>
</evidence>
<evidence type="ECO:0000256" key="4">
    <source>
        <dbReference type="ARBA" id="ARBA00012513"/>
    </source>
</evidence>
<dbReference type="Pfam" id="PF00560">
    <property type="entry name" value="LRR_1"/>
    <property type="match status" value="8"/>
</dbReference>
<dbReference type="Gene3D" id="1.10.510.10">
    <property type="entry name" value="Transferase(Phosphotransferase) domain 1"/>
    <property type="match status" value="1"/>
</dbReference>
<dbReference type="GO" id="GO:0005886">
    <property type="term" value="C:plasma membrane"/>
    <property type="evidence" value="ECO:0007669"/>
    <property type="project" value="UniProtKB-SubCell"/>
</dbReference>
<keyword evidence="11" id="KW-0732">Signal</keyword>
<evidence type="ECO:0000256" key="11">
    <source>
        <dbReference type="ARBA" id="ARBA00022729"/>
    </source>
</evidence>
<comment type="similarity">
    <text evidence="3">Belongs to the protein kinase superfamily. Ser/Thr protein kinase family.</text>
</comment>
<dbReference type="Gene3D" id="3.80.10.10">
    <property type="entry name" value="Ribonuclease Inhibitor"/>
    <property type="match status" value="3"/>
</dbReference>
<dbReference type="PROSITE" id="PS00108">
    <property type="entry name" value="PROTEIN_KINASE_ST"/>
    <property type="match status" value="1"/>
</dbReference>
<dbReference type="InterPro" id="IPR001611">
    <property type="entry name" value="Leu-rich_rpt"/>
</dbReference>
<keyword evidence="15 22" id="KW-0067">ATP-binding</keyword>
<evidence type="ECO:0000256" key="22">
    <source>
        <dbReference type="PROSITE-ProRule" id="PRU10141"/>
    </source>
</evidence>
<dbReference type="InterPro" id="IPR017441">
    <property type="entry name" value="Protein_kinase_ATP_BS"/>
</dbReference>
<comment type="subcellular location">
    <subcellularLocation>
        <location evidence="1">Cell membrane</location>
        <topology evidence="1">Single-pass membrane protein</topology>
    </subcellularLocation>
    <subcellularLocation>
        <location evidence="2">Membrane</location>
        <topology evidence="2">Single-pass type I membrane protein</topology>
    </subcellularLocation>
</comment>
<evidence type="ECO:0000256" key="18">
    <source>
        <dbReference type="ARBA" id="ARBA00023170"/>
    </source>
</evidence>
<protein>
    <recommendedName>
        <fullName evidence="4">non-specific serine/threonine protein kinase</fullName>
        <ecNumber evidence="4">2.7.11.1</ecNumber>
    </recommendedName>
</protein>
<comment type="catalytic activity">
    <reaction evidence="20">
        <text>L-threonyl-[protein] + ATP = O-phospho-L-threonyl-[protein] + ADP + H(+)</text>
        <dbReference type="Rhea" id="RHEA:46608"/>
        <dbReference type="Rhea" id="RHEA-COMP:11060"/>
        <dbReference type="Rhea" id="RHEA-COMP:11605"/>
        <dbReference type="ChEBI" id="CHEBI:15378"/>
        <dbReference type="ChEBI" id="CHEBI:30013"/>
        <dbReference type="ChEBI" id="CHEBI:30616"/>
        <dbReference type="ChEBI" id="CHEBI:61977"/>
        <dbReference type="ChEBI" id="CHEBI:456216"/>
        <dbReference type="EC" id="2.7.11.1"/>
    </reaction>
</comment>
<evidence type="ECO:0000256" key="1">
    <source>
        <dbReference type="ARBA" id="ARBA00004162"/>
    </source>
</evidence>
<evidence type="ECO:0000256" key="19">
    <source>
        <dbReference type="ARBA" id="ARBA00023180"/>
    </source>
</evidence>
<keyword evidence="14 25" id="KW-0418">Kinase</keyword>
<dbReference type="Proteomes" id="UP000327157">
    <property type="component" value="Chromosome 3"/>
</dbReference>
<dbReference type="SUPFAM" id="SSF56112">
    <property type="entry name" value="Protein kinase-like (PK-like)"/>
    <property type="match status" value="1"/>
</dbReference>
<dbReference type="EC" id="2.7.11.1" evidence="4"/>
<gene>
    <name evidence="25" type="ORF">D8674_022001</name>
</gene>
<evidence type="ECO:0000256" key="9">
    <source>
        <dbReference type="ARBA" id="ARBA00022679"/>
    </source>
</evidence>
<keyword evidence="10 23" id="KW-0812">Transmembrane</keyword>
<evidence type="ECO:0000256" key="7">
    <source>
        <dbReference type="ARBA" id="ARBA00022553"/>
    </source>
</evidence>
<dbReference type="InterPro" id="IPR000719">
    <property type="entry name" value="Prot_kinase_dom"/>
</dbReference>
<evidence type="ECO:0000256" key="12">
    <source>
        <dbReference type="ARBA" id="ARBA00022737"/>
    </source>
</evidence>
<keyword evidence="9" id="KW-0808">Transferase</keyword>
<evidence type="ECO:0000256" key="20">
    <source>
        <dbReference type="ARBA" id="ARBA00047899"/>
    </source>
</evidence>
<reference evidence="25 26" key="3">
    <citation type="submission" date="2019-11" db="EMBL/GenBank/DDBJ databases">
        <title>A de novo genome assembly of a pear dwarfing rootstock.</title>
        <authorList>
            <person name="Wang F."/>
            <person name="Wang J."/>
            <person name="Li S."/>
            <person name="Zhang Y."/>
            <person name="Fang M."/>
            <person name="Ma L."/>
            <person name="Zhao Y."/>
            <person name="Jiang S."/>
        </authorList>
    </citation>
    <scope>NUCLEOTIDE SEQUENCE [LARGE SCALE GENOMIC DNA]</scope>
    <source>
        <strain evidence="25">S2</strain>
        <tissue evidence="25">Leaf</tissue>
    </source>
</reference>
<dbReference type="CDD" id="cd14066">
    <property type="entry name" value="STKc_IRAK"/>
    <property type="match status" value="1"/>
</dbReference>
<reference evidence="26" key="2">
    <citation type="submission" date="2019-10" db="EMBL/GenBank/DDBJ databases">
        <title>A de novo genome assembly of a pear dwarfing rootstock.</title>
        <authorList>
            <person name="Wang F."/>
            <person name="Wang J."/>
            <person name="Li S."/>
            <person name="Zhang Y."/>
            <person name="Fang M."/>
            <person name="Ma L."/>
            <person name="Zhao Y."/>
            <person name="Jiang S."/>
        </authorList>
    </citation>
    <scope>NUCLEOTIDE SEQUENCE [LARGE SCALE GENOMIC DNA]</scope>
</reference>
<dbReference type="SMART" id="SM00220">
    <property type="entry name" value="S_TKc"/>
    <property type="match status" value="1"/>
</dbReference>
<feature type="binding site" evidence="22">
    <location>
        <position position="857"/>
    </location>
    <ligand>
        <name>ATP</name>
        <dbReference type="ChEBI" id="CHEBI:30616"/>
    </ligand>
</feature>